<accession>A0A645H287</accession>
<name>A0A645H287_9ZZZZ</name>
<proteinExistence type="predicted"/>
<sequence length="78" mass="8605">MLCRLSGEDDGASHRGHQKDDEANGLPLICFMHTISGLHSATSQQFSLTIKSPFLTSLYCSKKIAIRGRISQLVEDEI</sequence>
<reference evidence="2" key="1">
    <citation type="submission" date="2019-08" db="EMBL/GenBank/DDBJ databases">
        <authorList>
            <person name="Kucharzyk K."/>
            <person name="Murdoch R.W."/>
            <person name="Higgins S."/>
            <person name="Loffler F."/>
        </authorList>
    </citation>
    <scope>NUCLEOTIDE SEQUENCE</scope>
</reference>
<evidence type="ECO:0000256" key="1">
    <source>
        <dbReference type="SAM" id="MobiDB-lite"/>
    </source>
</evidence>
<feature type="region of interest" description="Disordered" evidence="1">
    <location>
        <begin position="1"/>
        <end position="22"/>
    </location>
</feature>
<protein>
    <submittedName>
        <fullName evidence="2">Uncharacterized protein</fullName>
    </submittedName>
</protein>
<gene>
    <name evidence="2" type="ORF">SDC9_180614</name>
</gene>
<comment type="caution">
    <text evidence="2">The sequence shown here is derived from an EMBL/GenBank/DDBJ whole genome shotgun (WGS) entry which is preliminary data.</text>
</comment>
<organism evidence="2">
    <name type="scientific">bioreactor metagenome</name>
    <dbReference type="NCBI Taxonomy" id="1076179"/>
    <lineage>
        <taxon>unclassified sequences</taxon>
        <taxon>metagenomes</taxon>
        <taxon>ecological metagenomes</taxon>
    </lineage>
</organism>
<evidence type="ECO:0000313" key="2">
    <source>
        <dbReference type="EMBL" id="MPN33131.1"/>
    </source>
</evidence>
<dbReference type="AlphaFoldDB" id="A0A645H287"/>
<dbReference type="EMBL" id="VSSQ01085495">
    <property type="protein sequence ID" value="MPN33131.1"/>
    <property type="molecule type" value="Genomic_DNA"/>
</dbReference>